<reference evidence="2" key="1">
    <citation type="journal article" date="2020" name="Fungal Divers.">
        <title>Resolving the Mortierellaceae phylogeny through synthesis of multi-gene phylogenetics and phylogenomics.</title>
        <authorList>
            <person name="Vandepol N."/>
            <person name="Liber J."/>
            <person name="Desiro A."/>
            <person name="Na H."/>
            <person name="Kennedy M."/>
            <person name="Barry K."/>
            <person name="Grigoriev I.V."/>
            <person name="Miller A.N."/>
            <person name="O'Donnell K."/>
            <person name="Stajich J.E."/>
            <person name="Bonito G."/>
        </authorList>
    </citation>
    <scope>NUCLEOTIDE SEQUENCE</scope>
    <source>
        <strain evidence="2">NRRL 28262</strain>
    </source>
</reference>
<protein>
    <recommendedName>
        <fullName evidence="1">ABC transporter domain-containing protein</fullName>
    </recommendedName>
</protein>
<dbReference type="SUPFAM" id="SSF52540">
    <property type="entry name" value="P-loop containing nucleoside triphosphate hydrolases"/>
    <property type="match status" value="1"/>
</dbReference>
<comment type="caution">
    <text evidence="2">The sequence shown here is derived from an EMBL/GenBank/DDBJ whole genome shotgun (WGS) entry which is preliminary data.</text>
</comment>
<evidence type="ECO:0000313" key="2">
    <source>
        <dbReference type="EMBL" id="KAG0271267.1"/>
    </source>
</evidence>
<dbReference type="PANTHER" id="PTHR24221">
    <property type="entry name" value="ATP-BINDING CASSETTE SUB-FAMILY B"/>
    <property type="match status" value="1"/>
</dbReference>
<dbReference type="PANTHER" id="PTHR24221:SF503">
    <property type="entry name" value="MITOCHONDRIAL POTASSIUM CHANNEL ATP-BINDING SUBUNIT"/>
    <property type="match status" value="1"/>
</dbReference>
<dbReference type="AlphaFoldDB" id="A0AAD4H5A6"/>
<dbReference type="InterPro" id="IPR027417">
    <property type="entry name" value="P-loop_NTPase"/>
</dbReference>
<dbReference type="GO" id="GO:0016020">
    <property type="term" value="C:membrane"/>
    <property type="evidence" value="ECO:0007669"/>
    <property type="project" value="TreeGrafter"/>
</dbReference>
<dbReference type="GO" id="GO:0016887">
    <property type="term" value="F:ATP hydrolysis activity"/>
    <property type="evidence" value="ECO:0007669"/>
    <property type="project" value="InterPro"/>
</dbReference>
<dbReference type="Pfam" id="PF00005">
    <property type="entry name" value="ABC_tran"/>
    <property type="match status" value="1"/>
</dbReference>
<gene>
    <name evidence="2" type="ORF">BGZ95_000931</name>
</gene>
<feature type="domain" description="ABC transporter" evidence="1">
    <location>
        <begin position="1"/>
        <end position="224"/>
    </location>
</feature>
<accession>A0AAD4H5A6</accession>
<proteinExistence type="predicted"/>
<dbReference type="EMBL" id="JAAAIL010001185">
    <property type="protein sequence ID" value="KAG0271267.1"/>
    <property type="molecule type" value="Genomic_DNA"/>
</dbReference>
<evidence type="ECO:0000259" key="1">
    <source>
        <dbReference type="PROSITE" id="PS50893"/>
    </source>
</evidence>
<dbReference type="InterPro" id="IPR039421">
    <property type="entry name" value="Type_1_exporter"/>
</dbReference>
<dbReference type="GO" id="GO:0042626">
    <property type="term" value="F:ATPase-coupled transmembrane transporter activity"/>
    <property type="evidence" value="ECO:0007669"/>
    <property type="project" value="TreeGrafter"/>
</dbReference>
<sequence length="249" mass="27399">MTHPLQIFNGVDIVVKISQTVALVGPSVCGKLAIIALLERSYDVYGDQEQDDNCYIRDLQWLLPDKNPVLLDMSIKDSILYAFPESDHQEGKTAKVEQAAKHSNIHTVVMSLPDGSSTSVGDTDSQLSGGQKQRIAITRALIPNSKVLPLGEATSTLDSNSEKLVQEAMDRARYVHVIVMTLADFNAMTLCAIFVPLFDYRPTIWSSLLGSVHESTVICVLEERSMGIISNEKKGKPLLLNIMRVLSTL</sequence>
<name>A0AAD4H5A6_9FUNG</name>
<evidence type="ECO:0000313" key="3">
    <source>
        <dbReference type="Proteomes" id="UP001194580"/>
    </source>
</evidence>
<dbReference type="GO" id="GO:0005524">
    <property type="term" value="F:ATP binding"/>
    <property type="evidence" value="ECO:0007669"/>
    <property type="project" value="InterPro"/>
</dbReference>
<dbReference type="PROSITE" id="PS50893">
    <property type="entry name" value="ABC_TRANSPORTER_2"/>
    <property type="match status" value="1"/>
</dbReference>
<keyword evidence="3" id="KW-1185">Reference proteome</keyword>
<organism evidence="2 3">
    <name type="scientific">Linnemannia exigua</name>
    <dbReference type="NCBI Taxonomy" id="604196"/>
    <lineage>
        <taxon>Eukaryota</taxon>
        <taxon>Fungi</taxon>
        <taxon>Fungi incertae sedis</taxon>
        <taxon>Mucoromycota</taxon>
        <taxon>Mortierellomycotina</taxon>
        <taxon>Mortierellomycetes</taxon>
        <taxon>Mortierellales</taxon>
        <taxon>Mortierellaceae</taxon>
        <taxon>Linnemannia</taxon>
    </lineage>
</organism>
<dbReference type="Gene3D" id="3.40.50.300">
    <property type="entry name" value="P-loop containing nucleotide triphosphate hydrolases"/>
    <property type="match status" value="1"/>
</dbReference>
<dbReference type="InterPro" id="IPR003439">
    <property type="entry name" value="ABC_transporter-like_ATP-bd"/>
</dbReference>
<dbReference type="Proteomes" id="UP001194580">
    <property type="component" value="Unassembled WGS sequence"/>
</dbReference>